<comment type="caution">
    <text evidence="2">The sequence shown here is derived from an EMBL/GenBank/DDBJ whole genome shotgun (WGS) entry which is preliminary data.</text>
</comment>
<feature type="compositionally biased region" description="Polar residues" evidence="1">
    <location>
        <begin position="79"/>
        <end position="90"/>
    </location>
</feature>
<sequence length="117" mass="13074">MSSLQADAASRFGPNQTKLAGEARPRAVYKVGQLSSGASPRAGRIGKYGRLDHLHPRARPPLIPPPPLLLHEPDHTHRQQGGTRNRSTARNTHKHTSNRLQLKVNRINKHRNITYDT</sequence>
<name>A0A3N0XP45_ANAGA</name>
<reference evidence="2 3" key="1">
    <citation type="submission" date="2018-10" db="EMBL/GenBank/DDBJ databases">
        <title>Genome assembly for a Yunnan-Guizhou Plateau 3E fish, Anabarilius grahami (Regan), and its evolutionary and genetic applications.</title>
        <authorList>
            <person name="Jiang W."/>
        </authorList>
    </citation>
    <scope>NUCLEOTIDE SEQUENCE [LARGE SCALE GENOMIC DNA]</scope>
    <source>
        <strain evidence="2">AG-KIZ</strain>
        <tissue evidence="2">Muscle</tissue>
    </source>
</reference>
<dbReference type="EMBL" id="RJVU01067364">
    <property type="protein sequence ID" value="ROI83803.1"/>
    <property type="molecule type" value="Genomic_DNA"/>
</dbReference>
<protein>
    <submittedName>
        <fullName evidence="2">Uncharacterized protein</fullName>
    </submittedName>
</protein>
<keyword evidence="3" id="KW-1185">Reference proteome</keyword>
<proteinExistence type="predicted"/>
<evidence type="ECO:0000313" key="2">
    <source>
        <dbReference type="EMBL" id="ROI83803.1"/>
    </source>
</evidence>
<dbReference type="Proteomes" id="UP000281406">
    <property type="component" value="Unassembled WGS sequence"/>
</dbReference>
<organism evidence="2 3">
    <name type="scientific">Anabarilius grahami</name>
    <name type="common">Kanglang fish</name>
    <name type="synonym">Barilius grahami</name>
    <dbReference type="NCBI Taxonomy" id="495550"/>
    <lineage>
        <taxon>Eukaryota</taxon>
        <taxon>Metazoa</taxon>
        <taxon>Chordata</taxon>
        <taxon>Craniata</taxon>
        <taxon>Vertebrata</taxon>
        <taxon>Euteleostomi</taxon>
        <taxon>Actinopterygii</taxon>
        <taxon>Neopterygii</taxon>
        <taxon>Teleostei</taxon>
        <taxon>Ostariophysi</taxon>
        <taxon>Cypriniformes</taxon>
        <taxon>Xenocyprididae</taxon>
        <taxon>Xenocypridinae</taxon>
        <taxon>Xenocypridinae incertae sedis</taxon>
        <taxon>Anabarilius</taxon>
    </lineage>
</organism>
<evidence type="ECO:0000256" key="1">
    <source>
        <dbReference type="SAM" id="MobiDB-lite"/>
    </source>
</evidence>
<accession>A0A3N0XP45</accession>
<evidence type="ECO:0000313" key="3">
    <source>
        <dbReference type="Proteomes" id="UP000281406"/>
    </source>
</evidence>
<feature type="compositionally biased region" description="Pro residues" evidence="1">
    <location>
        <begin position="59"/>
        <end position="68"/>
    </location>
</feature>
<dbReference type="AlphaFoldDB" id="A0A3N0XP45"/>
<feature type="region of interest" description="Disordered" evidence="1">
    <location>
        <begin position="1"/>
        <end position="102"/>
    </location>
</feature>
<gene>
    <name evidence="2" type="ORF">DPX16_14745</name>
</gene>